<evidence type="ECO:0000313" key="3">
    <source>
        <dbReference type="EMBL" id="CAL6031927.1"/>
    </source>
</evidence>
<sequence>MNANAREIQLKLKELENDIFEQKIINKQLIAQINKQKEDQLLIDNIKIQNQNDIEHQQQIKDSFVVDLIQLKHQQDIISIKQKKHEEQKQKYEVVKNEYSQLVNKQQNSKFIEQCDYYEQQIRITKDIIETLEQQKQQLQNNEQNVDRYSHIMKNRSINKQIDDQQNKFAILQQMKNRHYYQE</sequence>
<dbReference type="AlphaFoldDB" id="A0AA86Q2D9"/>
<evidence type="ECO:0000256" key="1">
    <source>
        <dbReference type="SAM" id="Coils"/>
    </source>
</evidence>
<dbReference type="EMBL" id="CAXDID020000121">
    <property type="protein sequence ID" value="CAL6031927.1"/>
    <property type="molecule type" value="Genomic_DNA"/>
</dbReference>
<reference evidence="2" key="1">
    <citation type="submission" date="2023-06" db="EMBL/GenBank/DDBJ databases">
        <authorList>
            <person name="Kurt Z."/>
        </authorList>
    </citation>
    <scope>NUCLEOTIDE SEQUENCE</scope>
</reference>
<evidence type="ECO:0000313" key="4">
    <source>
        <dbReference type="Proteomes" id="UP001642409"/>
    </source>
</evidence>
<accession>A0AA86Q2D9</accession>
<name>A0AA86Q2D9_9EUKA</name>
<proteinExistence type="predicted"/>
<dbReference type="EMBL" id="CATOUU010000806">
    <property type="protein sequence ID" value="CAI9950033.1"/>
    <property type="molecule type" value="Genomic_DNA"/>
</dbReference>
<evidence type="ECO:0000313" key="2">
    <source>
        <dbReference type="EMBL" id="CAI9950033.1"/>
    </source>
</evidence>
<comment type="caution">
    <text evidence="2">The sequence shown here is derived from an EMBL/GenBank/DDBJ whole genome shotgun (WGS) entry which is preliminary data.</text>
</comment>
<keyword evidence="4" id="KW-1185">Reference proteome</keyword>
<feature type="coiled-coil region" evidence="1">
    <location>
        <begin position="78"/>
        <end position="175"/>
    </location>
</feature>
<dbReference type="Proteomes" id="UP001642409">
    <property type="component" value="Unassembled WGS sequence"/>
</dbReference>
<organism evidence="2">
    <name type="scientific">Hexamita inflata</name>
    <dbReference type="NCBI Taxonomy" id="28002"/>
    <lineage>
        <taxon>Eukaryota</taxon>
        <taxon>Metamonada</taxon>
        <taxon>Diplomonadida</taxon>
        <taxon>Hexamitidae</taxon>
        <taxon>Hexamitinae</taxon>
        <taxon>Hexamita</taxon>
    </lineage>
</organism>
<keyword evidence="1" id="KW-0175">Coiled coil</keyword>
<gene>
    <name evidence="3" type="ORF">HINF_LOCUS34238</name>
    <name evidence="2" type="ORF">HINF_LOCUS37678</name>
</gene>
<protein>
    <submittedName>
        <fullName evidence="3">Hypothetical_protein</fullName>
    </submittedName>
</protein>
<reference evidence="3 4" key="2">
    <citation type="submission" date="2024-07" db="EMBL/GenBank/DDBJ databases">
        <authorList>
            <person name="Akdeniz Z."/>
        </authorList>
    </citation>
    <scope>NUCLEOTIDE SEQUENCE [LARGE SCALE GENOMIC DNA]</scope>
</reference>